<gene>
    <name evidence="1" type="ORF">AVEN_49510_1</name>
</gene>
<dbReference type="Proteomes" id="UP000499080">
    <property type="component" value="Unassembled WGS sequence"/>
</dbReference>
<comment type="caution">
    <text evidence="1">The sequence shown here is derived from an EMBL/GenBank/DDBJ whole genome shotgun (WGS) entry which is preliminary data.</text>
</comment>
<dbReference type="OrthoDB" id="408631at2759"/>
<evidence type="ECO:0000313" key="2">
    <source>
        <dbReference type="Proteomes" id="UP000499080"/>
    </source>
</evidence>
<proteinExistence type="predicted"/>
<protein>
    <submittedName>
        <fullName evidence="1">Uncharacterized protein</fullName>
    </submittedName>
</protein>
<reference evidence="1 2" key="1">
    <citation type="journal article" date="2019" name="Sci. Rep.">
        <title>Orb-weaving spider Araneus ventricosus genome elucidates the spidroin gene catalogue.</title>
        <authorList>
            <person name="Kono N."/>
            <person name="Nakamura H."/>
            <person name="Ohtoshi R."/>
            <person name="Moran D.A.P."/>
            <person name="Shinohara A."/>
            <person name="Yoshida Y."/>
            <person name="Fujiwara M."/>
            <person name="Mori M."/>
            <person name="Tomita M."/>
            <person name="Arakawa K."/>
        </authorList>
    </citation>
    <scope>NUCLEOTIDE SEQUENCE [LARGE SCALE GENOMIC DNA]</scope>
</reference>
<keyword evidence="2" id="KW-1185">Reference proteome</keyword>
<dbReference type="EMBL" id="BGPR01012528">
    <property type="protein sequence ID" value="GBN56464.1"/>
    <property type="molecule type" value="Genomic_DNA"/>
</dbReference>
<sequence length="152" mass="18468">MFEDEKNELTIRLSVLSELKSINDKFVYYWNHIEYSRRHMIEYIDDLSNNLTIIVPGYLDRPEIEDVLTYIKTICNRSVHNLTTCLTGSLRNYKKLYEKINDFDTDSIYAWWTLASHGNSYKDKFQTFHLEFRRVQQLFDEMIKRYSEMYAF</sequence>
<organism evidence="1 2">
    <name type="scientific">Araneus ventricosus</name>
    <name type="common">Orbweaver spider</name>
    <name type="synonym">Epeira ventricosa</name>
    <dbReference type="NCBI Taxonomy" id="182803"/>
    <lineage>
        <taxon>Eukaryota</taxon>
        <taxon>Metazoa</taxon>
        <taxon>Ecdysozoa</taxon>
        <taxon>Arthropoda</taxon>
        <taxon>Chelicerata</taxon>
        <taxon>Arachnida</taxon>
        <taxon>Araneae</taxon>
        <taxon>Araneomorphae</taxon>
        <taxon>Entelegynae</taxon>
        <taxon>Araneoidea</taxon>
        <taxon>Araneidae</taxon>
        <taxon>Araneus</taxon>
    </lineage>
</organism>
<evidence type="ECO:0000313" key="1">
    <source>
        <dbReference type="EMBL" id="GBN56464.1"/>
    </source>
</evidence>
<dbReference type="AlphaFoldDB" id="A0A4Y2PZ64"/>
<name>A0A4Y2PZ64_ARAVE</name>
<accession>A0A4Y2PZ64</accession>